<keyword evidence="8" id="KW-0378">Hydrolase</keyword>
<dbReference type="InterPro" id="IPR012340">
    <property type="entry name" value="NA-bd_OB-fold"/>
</dbReference>
<keyword evidence="8" id="KW-0347">Helicase</keyword>
<dbReference type="InterPro" id="IPR003583">
    <property type="entry name" value="Hlx-hairpin-Hlx_DNA-bd_motif"/>
</dbReference>
<gene>
    <name evidence="6" type="primary">ruvA</name>
    <name evidence="8" type="ORF">SAMN05444368_0401</name>
</gene>
<evidence type="ECO:0000256" key="3">
    <source>
        <dbReference type="ARBA" id="ARBA00023125"/>
    </source>
</evidence>
<keyword evidence="9" id="KW-1185">Reference proteome</keyword>
<protein>
    <recommendedName>
        <fullName evidence="6">Holliday junction branch migration complex subunit RuvA</fullName>
    </recommendedName>
</protein>
<dbReference type="GO" id="GO:0004386">
    <property type="term" value="F:helicase activity"/>
    <property type="evidence" value="ECO:0007669"/>
    <property type="project" value="UniProtKB-KW"/>
</dbReference>
<dbReference type="Gene3D" id="2.40.50.140">
    <property type="entry name" value="Nucleic acid-binding proteins"/>
    <property type="match status" value="1"/>
</dbReference>
<evidence type="ECO:0000259" key="7">
    <source>
        <dbReference type="SMART" id="SM00278"/>
    </source>
</evidence>
<comment type="domain">
    <text evidence="6">Has three domains with a flexible linker between the domains II and III and assumes an 'L' shape. Domain III is highly mobile and contacts RuvB.</text>
</comment>
<proteinExistence type="inferred from homology"/>
<keyword evidence="2 6" id="KW-0227">DNA damage</keyword>
<dbReference type="InterPro" id="IPR013849">
    <property type="entry name" value="DNA_helicase_Holl-junc_RuvA_I"/>
</dbReference>
<accession>A0ABY1JB94</accession>
<comment type="subunit">
    <text evidence="6">Homotetramer. Forms an RuvA(8)-RuvB(12)-Holliday junction (HJ) complex. HJ DNA is sandwiched between 2 RuvA tetramers; dsDNA enters through RuvA and exits via RuvB. An RuvB hexamer assembles on each DNA strand where it exits the tetramer. Each RuvB hexamer is contacted by two RuvA subunits (via domain III) on 2 adjacent RuvB subunits; this complex drives branch migration. In the full resolvosome a probable DNA-RuvA(4)-RuvB(12)-RuvC(2) complex forms which resolves the HJ.</text>
</comment>
<dbReference type="Proteomes" id="UP000185093">
    <property type="component" value="Unassembled WGS sequence"/>
</dbReference>
<evidence type="ECO:0000256" key="1">
    <source>
        <dbReference type="ARBA" id="ARBA00022490"/>
    </source>
</evidence>
<dbReference type="HAMAP" id="MF_00031">
    <property type="entry name" value="DNA_HJ_migration_RuvA"/>
    <property type="match status" value="1"/>
</dbReference>
<keyword evidence="1 6" id="KW-0963">Cytoplasm</keyword>
<feature type="domain" description="Helix-hairpin-helix DNA-binding motif class 1" evidence="7">
    <location>
        <begin position="107"/>
        <end position="126"/>
    </location>
</feature>
<dbReference type="NCBIfam" id="TIGR00084">
    <property type="entry name" value="ruvA"/>
    <property type="match status" value="1"/>
</dbReference>
<keyword evidence="4 6" id="KW-0233">DNA recombination</keyword>
<comment type="similarity">
    <text evidence="6">Belongs to the RuvA family.</text>
</comment>
<keyword evidence="5 6" id="KW-0234">DNA repair</keyword>
<reference evidence="8 9" key="1">
    <citation type="submission" date="2016-11" db="EMBL/GenBank/DDBJ databases">
        <authorList>
            <person name="Varghese N."/>
            <person name="Submissions S."/>
        </authorList>
    </citation>
    <scope>NUCLEOTIDE SEQUENCE [LARGE SCALE GENOMIC DNA]</scope>
    <source>
        <strain evidence="8 9">DSM 20664</strain>
    </source>
</reference>
<keyword evidence="3 6" id="KW-0238">DNA-binding</keyword>
<feature type="domain" description="Helix-hairpin-helix DNA-binding motif class 1" evidence="7">
    <location>
        <begin position="72"/>
        <end position="91"/>
    </location>
</feature>
<evidence type="ECO:0000313" key="9">
    <source>
        <dbReference type="Proteomes" id="UP000185093"/>
    </source>
</evidence>
<dbReference type="SUPFAM" id="SSF50249">
    <property type="entry name" value="Nucleic acid-binding proteins"/>
    <property type="match status" value="1"/>
</dbReference>
<sequence>MIRFISGLIVNIRENLVVIDVAGVGLEVTCSREALSLCRVGDKVTLPVYLHISESGPLLFGFGDYSEREFFLMLKNVKGMGARTAISILRWLSAPELVKIIQDQNPERLERVPGIGHKTAERICFELKDKVKKVFAGETDLPEANDKLQVIRLALKELNFSDGEINKAIGILEKSQDIACQSEEKLLQQALRALIG</sequence>
<comment type="caution">
    <text evidence="8">The sequence shown here is derived from an EMBL/GenBank/DDBJ whole genome shotgun (WGS) entry which is preliminary data.</text>
</comment>
<comment type="subcellular location">
    <subcellularLocation>
        <location evidence="6">Cytoplasm</location>
    </subcellularLocation>
</comment>
<dbReference type="Gene3D" id="1.10.150.20">
    <property type="entry name" value="5' to 3' exonuclease, C-terminal subdomain"/>
    <property type="match status" value="1"/>
</dbReference>
<dbReference type="SUPFAM" id="SSF47781">
    <property type="entry name" value="RuvA domain 2-like"/>
    <property type="match status" value="1"/>
</dbReference>
<feature type="region of interest" description="Domain III" evidence="6">
    <location>
        <begin position="145"/>
        <end position="196"/>
    </location>
</feature>
<evidence type="ECO:0000256" key="5">
    <source>
        <dbReference type="ARBA" id="ARBA00023204"/>
    </source>
</evidence>
<dbReference type="InterPro" id="IPR010994">
    <property type="entry name" value="RuvA_2-like"/>
</dbReference>
<evidence type="ECO:0000256" key="6">
    <source>
        <dbReference type="HAMAP-Rule" id="MF_00031"/>
    </source>
</evidence>
<dbReference type="SMART" id="SM00278">
    <property type="entry name" value="HhH1"/>
    <property type="match status" value="2"/>
</dbReference>
<keyword evidence="8" id="KW-0547">Nucleotide-binding</keyword>
<evidence type="ECO:0000256" key="4">
    <source>
        <dbReference type="ARBA" id="ARBA00023172"/>
    </source>
</evidence>
<comment type="function">
    <text evidence="6">The RuvA-RuvB-RuvC complex processes Holliday junction (HJ) DNA during genetic recombination and DNA repair, while the RuvA-RuvB complex plays an important role in the rescue of blocked DNA replication forks via replication fork reversal (RFR). RuvA specifically binds to HJ cruciform DNA, conferring on it an open structure. The RuvB hexamer acts as an ATP-dependent pump, pulling dsDNA into and through the RuvAB complex. HJ branch migration allows RuvC to scan DNA until it finds its consensus sequence, where it cleaves and resolves the cruciform DNA.</text>
</comment>
<dbReference type="Pfam" id="PF14520">
    <property type="entry name" value="HHH_5"/>
    <property type="match status" value="1"/>
</dbReference>
<evidence type="ECO:0000313" key="8">
    <source>
        <dbReference type="EMBL" id="SIN63456.1"/>
    </source>
</evidence>
<dbReference type="Pfam" id="PF01330">
    <property type="entry name" value="RuvA_N"/>
    <property type="match status" value="1"/>
</dbReference>
<name>A0ABY1JB94_9BACT</name>
<evidence type="ECO:0000256" key="2">
    <source>
        <dbReference type="ARBA" id="ARBA00022763"/>
    </source>
</evidence>
<comment type="caution">
    <text evidence="6">Lacks conserved residue(s) required for the propagation of feature annotation.</text>
</comment>
<dbReference type="InterPro" id="IPR000085">
    <property type="entry name" value="RuvA"/>
</dbReference>
<keyword evidence="8" id="KW-0067">ATP-binding</keyword>
<dbReference type="EMBL" id="FSQZ01000001">
    <property type="protein sequence ID" value="SIN63456.1"/>
    <property type="molecule type" value="Genomic_DNA"/>
</dbReference>
<dbReference type="RefSeq" id="WP_014806587.1">
    <property type="nucleotide sequence ID" value="NZ_DAONBL010000002.1"/>
</dbReference>
<organism evidence="8 9">
    <name type="scientific">Acetomicrobium flavidum</name>
    <dbReference type="NCBI Taxonomy" id="49896"/>
    <lineage>
        <taxon>Bacteria</taxon>
        <taxon>Thermotogati</taxon>
        <taxon>Synergistota</taxon>
        <taxon>Synergistia</taxon>
        <taxon>Synergistales</taxon>
        <taxon>Acetomicrobiaceae</taxon>
        <taxon>Acetomicrobium</taxon>
    </lineage>
</organism>